<dbReference type="Proteomes" id="UP000502248">
    <property type="component" value="Chromosome"/>
</dbReference>
<organism evidence="1 2">
    <name type="scientific">Cohnella herbarum</name>
    <dbReference type="NCBI Taxonomy" id="2728023"/>
    <lineage>
        <taxon>Bacteria</taxon>
        <taxon>Bacillati</taxon>
        <taxon>Bacillota</taxon>
        <taxon>Bacilli</taxon>
        <taxon>Bacillales</taxon>
        <taxon>Paenibacillaceae</taxon>
        <taxon>Cohnella</taxon>
    </lineage>
</organism>
<keyword evidence="2" id="KW-1185">Reference proteome</keyword>
<sequence length="141" mass="16317">MRVMETIQSAKARENWAKTFDNVFFKGPALIQKNDRVNLFMSGPHMNVWLRQQFPLEYTFAKEDGVHMVSLTGIPDIFGYGDTITEAGHDLAEHLKVLTEEMYEDFERFATQRPHDIPYLLQLSMMQTQQFEQLIAVTADG</sequence>
<evidence type="ECO:0000313" key="2">
    <source>
        <dbReference type="Proteomes" id="UP000502248"/>
    </source>
</evidence>
<protein>
    <submittedName>
        <fullName evidence="1">Uncharacterized protein</fullName>
    </submittedName>
</protein>
<proteinExistence type="predicted"/>
<reference evidence="1 2" key="1">
    <citation type="submission" date="2020-04" db="EMBL/GenBank/DDBJ databases">
        <title>Genome sequencing of novel species.</title>
        <authorList>
            <person name="Heo J."/>
            <person name="Kim S.-J."/>
            <person name="Kim J.-S."/>
            <person name="Hong S.-B."/>
            <person name="Kwon S.-W."/>
        </authorList>
    </citation>
    <scope>NUCLEOTIDE SEQUENCE [LARGE SCALE GENOMIC DNA]</scope>
    <source>
        <strain evidence="1 2">MFER-1</strain>
    </source>
</reference>
<accession>A0A7Z2VQD6</accession>
<dbReference type="Gene3D" id="3.30.160.620">
    <property type="match status" value="1"/>
</dbReference>
<dbReference type="InterPro" id="IPR035424">
    <property type="entry name" value="Antitoxin_RelB"/>
</dbReference>
<dbReference type="AlphaFoldDB" id="A0A7Z2VQD6"/>
<name>A0A7Z2VQD6_9BACL</name>
<dbReference type="KEGG" id="cheb:HH215_31485"/>
<evidence type="ECO:0000313" key="1">
    <source>
        <dbReference type="EMBL" id="QJD87256.1"/>
    </source>
</evidence>
<dbReference type="Pfam" id="PF12910">
    <property type="entry name" value="PHD_like"/>
    <property type="match status" value="1"/>
</dbReference>
<dbReference type="Gene3D" id="3.40.1620.10">
    <property type="entry name" value="YefM-like domain"/>
    <property type="match status" value="1"/>
</dbReference>
<gene>
    <name evidence="1" type="ORF">HH215_31485</name>
</gene>
<dbReference type="InterPro" id="IPR035069">
    <property type="entry name" value="TTHA1013/TTHA0281-like"/>
</dbReference>
<dbReference type="SUPFAM" id="SSF143100">
    <property type="entry name" value="TTHA1013/TTHA0281-like"/>
    <property type="match status" value="1"/>
</dbReference>
<dbReference type="EMBL" id="CP051680">
    <property type="protein sequence ID" value="QJD87256.1"/>
    <property type="molecule type" value="Genomic_DNA"/>
</dbReference>